<feature type="transmembrane region" description="Helical" evidence="5">
    <location>
        <begin position="220"/>
        <end position="237"/>
    </location>
</feature>
<dbReference type="CDD" id="cd06261">
    <property type="entry name" value="TM_PBP2"/>
    <property type="match status" value="1"/>
</dbReference>
<evidence type="ECO:0000256" key="2">
    <source>
        <dbReference type="ARBA" id="ARBA00022692"/>
    </source>
</evidence>
<dbReference type="SUPFAM" id="SSF161098">
    <property type="entry name" value="MetI-like"/>
    <property type="match status" value="1"/>
</dbReference>
<evidence type="ECO:0000313" key="7">
    <source>
        <dbReference type="EMBL" id="ACF09581.1"/>
    </source>
</evidence>
<name>B3V5J2_9ARCH</name>
<feature type="transmembrane region" description="Helical" evidence="5">
    <location>
        <begin position="33"/>
        <end position="53"/>
    </location>
</feature>
<keyword evidence="2 5" id="KW-0812">Transmembrane</keyword>
<dbReference type="Pfam" id="PF00528">
    <property type="entry name" value="BPD_transp_1"/>
    <property type="match status" value="1"/>
</dbReference>
<dbReference type="InterPro" id="IPR035906">
    <property type="entry name" value="MetI-like_sf"/>
</dbReference>
<feature type="transmembrane region" description="Helical" evidence="5">
    <location>
        <begin position="423"/>
        <end position="442"/>
    </location>
</feature>
<feature type="transmembrane region" description="Helical" evidence="5">
    <location>
        <begin position="195"/>
        <end position="213"/>
    </location>
</feature>
<feature type="transmembrane region" description="Helical" evidence="5">
    <location>
        <begin position="524"/>
        <end position="542"/>
    </location>
</feature>
<reference evidence="7" key="2">
    <citation type="submission" date="2008-08" db="EMBL/GenBank/DDBJ databases">
        <authorList>
            <person name="Martin-Cuadrado A.-B."/>
            <person name="Rodriguez-Valera F."/>
            <person name="Moreira D."/>
            <person name="Alba J.-C."/>
            <person name="Ivars-Martinez E."/>
            <person name="Henn M.R."/>
            <person name="Talla E."/>
            <person name="Lopez-Garcia P."/>
        </authorList>
    </citation>
    <scope>NUCLEOTIDE SEQUENCE</scope>
</reference>
<dbReference type="PANTHER" id="PTHR30614:SF41">
    <property type="entry name" value="INNER MEMBRANE AMINO-ACID ABC TRANSPORTER PERMEASE PROTEIN YHDY"/>
    <property type="match status" value="1"/>
</dbReference>
<feature type="transmembrane region" description="Helical" evidence="5">
    <location>
        <begin position="249"/>
        <end position="271"/>
    </location>
</feature>
<dbReference type="PANTHER" id="PTHR30614">
    <property type="entry name" value="MEMBRANE COMPONENT OF AMINO ACID ABC TRANSPORTER"/>
    <property type="match status" value="1"/>
</dbReference>
<feature type="transmembrane region" description="Helical" evidence="5">
    <location>
        <begin position="92"/>
        <end position="113"/>
    </location>
</feature>
<feature type="transmembrane region" description="Helical" evidence="5">
    <location>
        <begin position="283"/>
        <end position="300"/>
    </location>
</feature>
<protein>
    <submittedName>
        <fullName evidence="7">Glutamine transport system permease protein glnP</fullName>
    </submittedName>
</protein>
<keyword evidence="4 5" id="KW-0472">Membrane</keyword>
<comment type="subcellular location">
    <subcellularLocation>
        <location evidence="5">Cell membrane</location>
        <topology evidence="5">Multi-pass membrane protein</topology>
    </subcellularLocation>
    <subcellularLocation>
        <location evidence="1">Membrane</location>
        <topology evidence="1">Multi-pass membrane protein</topology>
    </subcellularLocation>
</comment>
<dbReference type="GO" id="GO:0006865">
    <property type="term" value="P:amino acid transport"/>
    <property type="evidence" value="ECO:0007669"/>
    <property type="project" value="TreeGrafter"/>
</dbReference>
<dbReference type="InterPro" id="IPR043429">
    <property type="entry name" value="ArtM/GltK/GlnP/TcyL/YhdX-like"/>
</dbReference>
<feature type="transmembrane region" description="Helical" evidence="5">
    <location>
        <begin position="351"/>
        <end position="375"/>
    </location>
</feature>
<feature type="transmembrane region" description="Helical" evidence="5">
    <location>
        <begin position="484"/>
        <end position="504"/>
    </location>
</feature>
<dbReference type="PROSITE" id="PS50928">
    <property type="entry name" value="ABC_TM1"/>
    <property type="match status" value="1"/>
</dbReference>
<dbReference type="InterPro" id="IPR000515">
    <property type="entry name" value="MetI-like"/>
</dbReference>
<feature type="transmembrane region" description="Helical" evidence="5">
    <location>
        <begin position="387"/>
        <end position="411"/>
    </location>
</feature>
<feature type="transmembrane region" description="Helical" evidence="5">
    <location>
        <begin position="125"/>
        <end position="146"/>
    </location>
</feature>
<evidence type="ECO:0000256" key="3">
    <source>
        <dbReference type="ARBA" id="ARBA00022989"/>
    </source>
</evidence>
<keyword evidence="3 5" id="KW-1133">Transmembrane helix</keyword>
<dbReference type="GO" id="GO:0005886">
    <property type="term" value="C:plasma membrane"/>
    <property type="evidence" value="ECO:0007669"/>
    <property type="project" value="UniProtKB-SubCell"/>
</dbReference>
<dbReference type="EMBL" id="EU686618">
    <property type="protein sequence ID" value="ACF09581.1"/>
    <property type="molecule type" value="Genomic_DNA"/>
</dbReference>
<dbReference type="GO" id="GO:0055085">
    <property type="term" value="P:transmembrane transport"/>
    <property type="evidence" value="ECO:0007669"/>
    <property type="project" value="InterPro"/>
</dbReference>
<feature type="domain" description="ABC transmembrane type-1" evidence="6">
    <location>
        <begin position="351"/>
        <end position="546"/>
    </location>
</feature>
<evidence type="ECO:0000259" key="6">
    <source>
        <dbReference type="PROSITE" id="PS50928"/>
    </source>
</evidence>
<evidence type="ECO:0000256" key="4">
    <source>
        <dbReference type="ARBA" id="ARBA00023136"/>
    </source>
</evidence>
<evidence type="ECO:0000256" key="1">
    <source>
        <dbReference type="ARBA" id="ARBA00004141"/>
    </source>
</evidence>
<sequence length="564" mass="61512">MSSRGIDMDYFLELEESIAGKPGGRWVNPSNNAILSLLAISLALACGIFGGMWEGFLPNGLFELTAKAEAEGAGSMIISTSFIDLSIPQSQIYGVISAVVITFAWWVTLTALIKWTPGKTLTTAMLGIASAWIIVLTVRGLSHFVLVEADWAVVWANRVLLVVGQQMTEQMTQAPGSESCIAVSNCYGVNQNWRLWWILYPTFAIIASAYGTTAEKPARFLVPFSLVVICLMTVAWVPSEINYHKEVPILNLAKALLIGYIAYGASFYYCVTNEEYKANRLRSYIAIGAVGTFFFAIMIMNPPEFVKELAVLAGGEPAQGMREAIIAGEVIPSTLDKLAGDGIEASQWGGLFVNLIVATAGCVLGFGIGVVLAFGRQSDQPFFSVPSIALIELVRSGPLICWLWFAVFLMPDLMDPFYNAEDIMRMLLMFGIFGGCYIAEVLRGGLQAVDSGQKEAALALGLSPFQTKMQVELPNAVRTTLPSIVSVFIGLWKDTTLLFIINILDFFKLAKDLPATDLRFLGNFLEPLYVTALVFWVFAFYLSRISMKIEKGLGLVREGGGEAA</sequence>
<dbReference type="AlphaFoldDB" id="B3V5J2"/>
<reference evidence="7" key="1">
    <citation type="journal article" date="2008" name="ISME J.">
        <title>Hindsight in the relative abundance, metabolic potential and genome dynamics of uncultivated marine archaea from comparative metagenomic analyses of bathypelagic plankton of different oceanic regions.</title>
        <authorList>
            <person name="Martin-Cuadrado A.B."/>
            <person name="Rodriguez-Valera F."/>
            <person name="Moreira D."/>
            <person name="Alba J.C."/>
            <person name="Ivars-Martinez E."/>
            <person name="Henn M.R."/>
            <person name="Talla E."/>
            <person name="Lopez-Garcia P."/>
        </authorList>
    </citation>
    <scope>NUCLEOTIDE SEQUENCE</scope>
</reference>
<evidence type="ECO:0000256" key="5">
    <source>
        <dbReference type="RuleBase" id="RU363032"/>
    </source>
</evidence>
<dbReference type="Gene3D" id="1.10.3720.10">
    <property type="entry name" value="MetI-like"/>
    <property type="match status" value="1"/>
</dbReference>
<accession>B3V5J2</accession>
<comment type="similarity">
    <text evidence="5">Belongs to the binding-protein-dependent transport system permease family.</text>
</comment>
<organism evidence="7">
    <name type="scientific">uncultured marine group II euryarchaeote KM3-72-G3</name>
    <dbReference type="NCBI Taxonomy" id="526683"/>
    <lineage>
        <taxon>Archaea</taxon>
        <taxon>Methanobacteriati</taxon>
        <taxon>Thermoplasmatota</taxon>
        <taxon>Candidatus Poseidoniia</taxon>
        <taxon>Candidatus Poseidoniales</taxon>
        <taxon>environmental samples</taxon>
    </lineage>
</organism>
<keyword evidence="5" id="KW-0813">Transport</keyword>
<proteinExistence type="inferred from homology"/>